<reference evidence="3 4" key="1">
    <citation type="journal article" date="2019" name="G3 (Bethesda)">
        <title>Sequencing of a Wild Apple (Malus baccata) Genome Unravels the Differences Between Cultivated and Wild Apple Species Regarding Disease Resistance and Cold Tolerance.</title>
        <authorList>
            <person name="Chen X."/>
        </authorList>
    </citation>
    <scope>NUCLEOTIDE SEQUENCE [LARGE SCALE GENOMIC DNA]</scope>
    <source>
        <strain evidence="4">cv. Shandingzi</strain>
        <tissue evidence="3">Leaves</tissue>
    </source>
</reference>
<evidence type="ECO:0000313" key="3">
    <source>
        <dbReference type="EMBL" id="TQD75277.1"/>
    </source>
</evidence>
<dbReference type="EMBL" id="VIEB01001114">
    <property type="protein sequence ID" value="TQD75277.1"/>
    <property type="molecule type" value="Genomic_DNA"/>
</dbReference>
<organism evidence="3 4">
    <name type="scientific">Malus baccata</name>
    <name type="common">Siberian crab apple</name>
    <name type="synonym">Pyrus baccata</name>
    <dbReference type="NCBI Taxonomy" id="106549"/>
    <lineage>
        <taxon>Eukaryota</taxon>
        <taxon>Viridiplantae</taxon>
        <taxon>Streptophyta</taxon>
        <taxon>Embryophyta</taxon>
        <taxon>Tracheophyta</taxon>
        <taxon>Spermatophyta</taxon>
        <taxon>Magnoliopsida</taxon>
        <taxon>eudicotyledons</taxon>
        <taxon>Gunneridae</taxon>
        <taxon>Pentapetalae</taxon>
        <taxon>rosids</taxon>
        <taxon>fabids</taxon>
        <taxon>Rosales</taxon>
        <taxon>Rosaceae</taxon>
        <taxon>Amygdaloideae</taxon>
        <taxon>Maleae</taxon>
        <taxon>Malus</taxon>
    </lineage>
</organism>
<keyword evidence="2" id="KW-0472">Membrane</keyword>
<gene>
    <name evidence="3" type="ORF">C1H46_039196</name>
</gene>
<evidence type="ECO:0000256" key="1">
    <source>
        <dbReference type="SAM" id="MobiDB-lite"/>
    </source>
</evidence>
<name>A0A540KM51_MALBA</name>
<feature type="compositionally biased region" description="Basic and acidic residues" evidence="1">
    <location>
        <begin position="1"/>
        <end position="12"/>
    </location>
</feature>
<protein>
    <submittedName>
        <fullName evidence="3">Uncharacterized protein</fullName>
    </submittedName>
</protein>
<evidence type="ECO:0000256" key="2">
    <source>
        <dbReference type="SAM" id="Phobius"/>
    </source>
</evidence>
<comment type="caution">
    <text evidence="3">The sequence shown here is derived from an EMBL/GenBank/DDBJ whole genome shotgun (WGS) entry which is preliminary data.</text>
</comment>
<dbReference type="AlphaFoldDB" id="A0A540KM51"/>
<sequence length="100" mass="11327">MMVLHKEEEKEQSSGSNSLSTSIIPTAAGEGEDAAASHNQTTDHRNSDASHDQSFLFSILRCRAIIFHGVSLFFSFFSFFFFLVNFNFLNFLAHLLCQMR</sequence>
<evidence type="ECO:0000313" key="4">
    <source>
        <dbReference type="Proteomes" id="UP000315295"/>
    </source>
</evidence>
<keyword evidence="2" id="KW-1133">Transmembrane helix</keyword>
<keyword evidence="4" id="KW-1185">Reference proteome</keyword>
<dbReference type="Proteomes" id="UP000315295">
    <property type="component" value="Unassembled WGS sequence"/>
</dbReference>
<feature type="region of interest" description="Disordered" evidence="1">
    <location>
        <begin position="1"/>
        <end position="49"/>
    </location>
</feature>
<feature type="transmembrane region" description="Helical" evidence="2">
    <location>
        <begin position="65"/>
        <end position="86"/>
    </location>
</feature>
<proteinExistence type="predicted"/>
<keyword evidence="2" id="KW-0812">Transmembrane</keyword>
<feature type="compositionally biased region" description="Low complexity" evidence="1">
    <location>
        <begin position="13"/>
        <end position="22"/>
    </location>
</feature>
<accession>A0A540KM51</accession>